<evidence type="ECO:0000259" key="3">
    <source>
        <dbReference type="Pfam" id="PF19270"/>
    </source>
</evidence>
<dbReference type="GO" id="GO:0005737">
    <property type="term" value="C:cytoplasm"/>
    <property type="evidence" value="ECO:0007669"/>
    <property type="project" value="TreeGrafter"/>
</dbReference>
<keyword evidence="1" id="KW-0833">Ubl conjugation pathway</keyword>
<feature type="compositionally biased region" description="Basic residues" evidence="2">
    <location>
        <begin position="304"/>
        <end position="316"/>
    </location>
</feature>
<dbReference type="InterPro" id="IPR036047">
    <property type="entry name" value="F-box-like_dom_sf"/>
</dbReference>
<dbReference type="EMBL" id="HBHK01006832">
    <property type="protein sequence ID" value="CAD9673009.1"/>
    <property type="molecule type" value="Transcribed_RNA"/>
</dbReference>
<dbReference type="EMBL" id="HBHK01006833">
    <property type="protein sequence ID" value="CAD9673012.1"/>
    <property type="molecule type" value="Transcribed_RNA"/>
</dbReference>
<evidence type="ECO:0000313" key="4">
    <source>
        <dbReference type="EMBL" id="CAD9673009.1"/>
    </source>
</evidence>
<dbReference type="GO" id="GO:0031146">
    <property type="term" value="P:SCF-dependent proteasomal ubiquitin-dependent protein catabolic process"/>
    <property type="evidence" value="ECO:0007669"/>
    <property type="project" value="TreeGrafter"/>
</dbReference>
<sequence>MATVECRSLVRNLEEYQESEALRIALESNQVDSGRNPSRNVDAWDFSGVETVNETTLKDDQVEFEVENPLVAAFKVNLIDETEEVSVPRTDQVAEAAPKFMVNDTESQVGPASFGQFVEMLSKDLLMYVLVFLDEDSLDMCKVVNVKWYTKVRSEVLWKAFCLSVFKKPAYREINIVSRGESGKLVPKNFPSWYETKLWRPRVRMETGLYVLQTLYFRSNGPRSMWSENYSPYSEVTHYRYLLFKPNGTVLYASTPVGFKRMSKQIKTAYIQEHLEKIKAHSPVRELAGDDGDFVQAPSQKPVPVRKRKKNRKGKGSNHEDQASAPSKVDSIYTGRYTVNGKTMTVVLDLITFTVMFTMELDAHGGSHDRMFLVSHKSVYHSENGEDAVVVHYSAETSNCRKTWWYYPYNSNLFDPVQDGDHGTVTLVNTKLPM</sequence>
<dbReference type="InterPro" id="IPR045464">
    <property type="entry name" value="Hrt3/FBXO9_C"/>
</dbReference>
<evidence type="ECO:0000313" key="5">
    <source>
        <dbReference type="EMBL" id="CAD9673012.1"/>
    </source>
</evidence>
<dbReference type="SUPFAM" id="SSF81383">
    <property type="entry name" value="F-box domain"/>
    <property type="match status" value="1"/>
</dbReference>
<dbReference type="Pfam" id="PF19270">
    <property type="entry name" value="FBO_C"/>
    <property type="match status" value="1"/>
</dbReference>
<gene>
    <name evidence="4" type="ORF">QSP1433_LOCUS4158</name>
    <name evidence="5" type="ORF">QSP1433_LOCUS4159</name>
</gene>
<reference evidence="4" key="1">
    <citation type="submission" date="2021-01" db="EMBL/GenBank/DDBJ databases">
        <authorList>
            <person name="Corre E."/>
            <person name="Pelletier E."/>
            <person name="Niang G."/>
            <person name="Scheremetjew M."/>
            <person name="Finn R."/>
            <person name="Kale V."/>
            <person name="Holt S."/>
            <person name="Cochrane G."/>
            <person name="Meng A."/>
            <person name="Brown T."/>
            <person name="Cohen L."/>
        </authorList>
    </citation>
    <scope>NUCLEOTIDE SEQUENCE</scope>
    <source>
        <strain evidence="4">NY070348D</strain>
    </source>
</reference>
<proteinExistence type="predicted"/>
<evidence type="ECO:0000256" key="1">
    <source>
        <dbReference type="ARBA" id="ARBA00022786"/>
    </source>
</evidence>
<dbReference type="PANTHER" id="PTHR12874:SF9">
    <property type="entry name" value="F-BOX ONLY PROTEIN 48"/>
    <property type="match status" value="1"/>
</dbReference>
<organism evidence="4">
    <name type="scientific">Mucochytrium quahogii</name>
    <dbReference type="NCBI Taxonomy" id="96639"/>
    <lineage>
        <taxon>Eukaryota</taxon>
        <taxon>Sar</taxon>
        <taxon>Stramenopiles</taxon>
        <taxon>Bigyra</taxon>
        <taxon>Labyrinthulomycetes</taxon>
        <taxon>Thraustochytrida</taxon>
        <taxon>Thraustochytriidae</taxon>
        <taxon>Mucochytrium</taxon>
    </lineage>
</organism>
<dbReference type="Gene3D" id="1.20.1280.50">
    <property type="match status" value="1"/>
</dbReference>
<protein>
    <recommendedName>
        <fullName evidence="3">F-box protein Hrt3/FBXO9 C-terminal domain-containing protein</fullName>
    </recommendedName>
</protein>
<name>A0A7S2RJW7_9STRA</name>
<dbReference type="AlphaFoldDB" id="A0A7S2RJW7"/>
<dbReference type="PANTHER" id="PTHR12874">
    <property type="entry name" value="F-BOX ONLY PROTEIN 48-RELATED"/>
    <property type="match status" value="1"/>
</dbReference>
<accession>A0A7S2RJW7</accession>
<feature type="domain" description="F-box protein Hrt3/FBXO9 C-terminal" evidence="3">
    <location>
        <begin position="192"/>
        <end position="268"/>
    </location>
</feature>
<dbReference type="GO" id="GO:0019005">
    <property type="term" value="C:SCF ubiquitin ligase complex"/>
    <property type="evidence" value="ECO:0007669"/>
    <property type="project" value="TreeGrafter"/>
</dbReference>
<evidence type="ECO:0000256" key="2">
    <source>
        <dbReference type="SAM" id="MobiDB-lite"/>
    </source>
</evidence>
<feature type="region of interest" description="Disordered" evidence="2">
    <location>
        <begin position="289"/>
        <end position="327"/>
    </location>
</feature>